<name>A0A565A031_PLAVI</name>
<dbReference type="EMBL" id="LT635623">
    <property type="protein sequence ID" value="VUZ98033.1"/>
    <property type="molecule type" value="Genomic_DNA"/>
</dbReference>
<evidence type="ECO:0008006" key="4">
    <source>
        <dbReference type="Google" id="ProtNLM"/>
    </source>
</evidence>
<proteinExistence type="predicted"/>
<protein>
    <recommendedName>
        <fullName evidence="4">Variable surface protein Vir35</fullName>
    </recommendedName>
</protein>
<dbReference type="VEuPathDB" id="PlasmoDB:PVP01_1274600"/>
<dbReference type="OrthoDB" id="388916at2759"/>
<dbReference type="AlphaFoldDB" id="A0A565A031"/>
<dbReference type="Proteomes" id="UP000220605">
    <property type="component" value="Chromosome 12"/>
</dbReference>
<reference evidence="3" key="1">
    <citation type="submission" date="2016-07" db="EMBL/GenBank/DDBJ databases">
        <authorList>
            <consortium name="Pathogen Informatics"/>
        </authorList>
    </citation>
    <scope>NUCLEOTIDE SEQUENCE [LARGE SCALE GENOMIC DNA]</scope>
</reference>
<keyword evidence="1" id="KW-1133">Transmembrane helix</keyword>
<feature type="transmembrane region" description="Helical" evidence="1">
    <location>
        <begin position="236"/>
        <end position="257"/>
    </location>
</feature>
<dbReference type="Pfam" id="PF12420">
    <property type="entry name" value="DUF3671"/>
    <property type="match status" value="1"/>
</dbReference>
<keyword evidence="1" id="KW-0472">Membrane</keyword>
<organism evidence="2 3">
    <name type="scientific">Plasmodium vivax</name>
    <name type="common">malaria parasite P. vivax</name>
    <dbReference type="NCBI Taxonomy" id="5855"/>
    <lineage>
        <taxon>Eukaryota</taxon>
        <taxon>Sar</taxon>
        <taxon>Alveolata</taxon>
        <taxon>Apicomplexa</taxon>
        <taxon>Aconoidasida</taxon>
        <taxon>Haemosporida</taxon>
        <taxon>Plasmodiidae</taxon>
        <taxon>Plasmodium</taxon>
        <taxon>Plasmodium (Plasmodium)</taxon>
    </lineage>
</organism>
<evidence type="ECO:0000313" key="2">
    <source>
        <dbReference type="EMBL" id="VUZ98033.1"/>
    </source>
</evidence>
<feature type="transmembrane region" description="Helical" evidence="1">
    <location>
        <begin position="16"/>
        <end position="35"/>
    </location>
</feature>
<dbReference type="VEuPathDB" id="PlasmoDB:PVPAM_050009100"/>
<gene>
    <name evidence="2" type="ORF">PVP01_1274600</name>
</gene>
<evidence type="ECO:0000256" key="1">
    <source>
        <dbReference type="SAM" id="Phobius"/>
    </source>
</evidence>
<feature type="transmembrane region" description="Helical" evidence="1">
    <location>
        <begin position="169"/>
        <end position="189"/>
    </location>
</feature>
<evidence type="ECO:0000313" key="3">
    <source>
        <dbReference type="Proteomes" id="UP000220605"/>
    </source>
</evidence>
<keyword evidence="1" id="KW-0812">Transmembrane</keyword>
<accession>A0A565A031</accession>
<dbReference type="VEuPathDB" id="PlasmoDB:PVX_047690"/>
<sequence>MITMAIIKNIHIKENIRFGVFLNIFMIIFSMWIYFPHDDFTLGRTKKNVNNKGSSLNICIKRYLVEYEGEAKIGKTVLYKNSPYYFENKVTRNYDDNVSIYGNIKNSDSKKLKLYKNAYKHRYAKKKGLSKLDCYYENKIFKKIDNIYNLADKMGNDKKGFKKKILKKYGIGFIILTLIPALGLIYYILFGLDKDLRGAIELCRDTGHYTGETHQNNGCAALDTKLWKSTLINIEISNFIFIFITITIILLFFIYILTKVIKYEKLKAGKGKNCLKEYYNFCKDLIRKT</sequence>
<dbReference type="InterPro" id="IPR022139">
    <property type="entry name" value="Fam-L/Fam-M-like_plasmodium"/>
</dbReference>